<accession>A0A4R0JXG5</accession>
<dbReference type="GO" id="GO:0016987">
    <property type="term" value="F:sigma factor activity"/>
    <property type="evidence" value="ECO:0007669"/>
    <property type="project" value="UniProtKB-KW"/>
</dbReference>
<dbReference type="EMBL" id="SJKD01000002">
    <property type="protein sequence ID" value="TCC50934.1"/>
    <property type="molecule type" value="Genomic_DNA"/>
</dbReference>
<dbReference type="InterPro" id="IPR013325">
    <property type="entry name" value="RNA_pol_sigma_r2"/>
</dbReference>
<dbReference type="InterPro" id="IPR039425">
    <property type="entry name" value="RNA_pol_sigma-70-like"/>
</dbReference>
<comment type="similarity">
    <text evidence="1">Belongs to the sigma-70 factor family. ECF subfamily.</text>
</comment>
<keyword evidence="3" id="KW-0731">Sigma factor</keyword>
<dbReference type="Pfam" id="PF08281">
    <property type="entry name" value="Sigma70_r4_2"/>
    <property type="match status" value="1"/>
</dbReference>
<evidence type="ECO:0000259" key="7">
    <source>
        <dbReference type="Pfam" id="PF08281"/>
    </source>
</evidence>
<keyword evidence="4" id="KW-0238">DNA-binding</keyword>
<feature type="domain" description="RNA polymerase sigma-70 region 2" evidence="6">
    <location>
        <begin position="23"/>
        <end position="88"/>
    </location>
</feature>
<dbReference type="SUPFAM" id="SSF88946">
    <property type="entry name" value="Sigma2 domain of RNA polymerase sigma factors"/>
    <property type="match status" value="1"/>
</dbReference>
<evidence type="ECO:0000259" key="6">
    <source>
        <dbReference type="Pfam" id="PF04542"/>
    </source>
</evidence>
<evidence type="ECO:0000256" key="3">
    <source>
        <dbReference type="ARBA" id="ARBA00023082"/>
    </source>
</evidence>
<dbReference type="AlphaFoldDB" id="A0A4R0JXG5"/>
<sequence>MVSIRGPVGSLAHDDARTAVSELYSRHWAGLVRLAVLVVNDWPAAEDAVQEAFTDLYRHWPLRDNDKALGWLRTTVVNRCRSVLRRRRTAQLYTPPHEEPHDSAESTAVLGEDRLQVRRALQALPARSREVLVLRYYLDLPFDEIAQILGISPSTARATASRGLTALTQKLEEVR</sequence>
<keyword evidence="9" id="KW-1185">Reference proteome</keyword>
<dbReference type="PANTHER" id="PTHR43133">
    <property type="entry name" value="RNA POLYMERASE ECF-TYPE SIGMA FACTO"/>
    <property type="match status" value="1"/>
</dbReference>
<dbReference type="PANTHER" id="PTHR43133:SF50">
    <property type="entry name" value="ECF RNA POLYMERASE SIGMA FACTOR SIGM"/>
    <property type="match status" value="1"/>
</dbReference>
<dbReference type="Pfam" id="PF04542">
    <property type="entry name" value="Sigma70_r2"/>
    <property type="match status" value="1"/>
</dbReference>
<dbReference type="InterPro" id="IPR014284">
    <property type="entry name" value="RNA_pol_sigma-70_dom"/>
</dbReference>
<evidence type="ECO:0000256" key="1">
    <source>
        <dbReference type="ARBA" id="ARBA00010641"/>
    </source>
</evidence>
<proteinExistence type="inferred from homology"/>
<dbReference type="NCBIfam" id="TIGR02937">
    <property type="entry name" value="sigma70-ECF"/>
    <property type="match status" value="1"/>
</dbReference>
<gene>
    <name evidence="8" type="ORF">E0H75_12330</name>
</gene>
<evidence type="ECO:0000256" key="4">
    <source>
        <dbReference type="ARBA" id="ARBA00023125"/>
    </source>
</evidence>
<feature type="domain" description="RNA polymerase sigma factor 70 region 4 type 2" evidence="7">
    <location>
        <begin position="115"/>
        <end position="167"/>
    </location>
</feature>
<dbReference type="InterPro" id="IPR007627">
    <property type="entry name" value="RNA_pol_sigma70_r2"/>
</dbReference>
<keyword evidence="5" id="KW-0804">Transcription</keyword>
<evidence type="ECO:0000313" key="8">
    <source>
        <dbReference type="EMBL" id="TCC50934.1"/>
    </source>
</evidence>
<dbReference type="Gene3D" id="1.10.10.10">
    <property type="entry name" value="Winged helix-like DNA-binding domain superfamily/Winged helix DNA-binding domain"/>
    <property type="match status" value="1"/>
</dbReference>
<comment type="caution">
    <text evidence="8">The sequence shown here is derived from an EMBL/GenBank/DDBJ whole genome shotgun (WGS) entry which is preliminary data.</text>
</comment>
<dbReference type="SUPFAM" id="SSF88659">
    <property type="entry name" value="Sigma3 and sigma4 domains of RNA polymerase sigma factors"/>
    <property type="match status" value="1"/>
</dbReference>
<organism evidence="8 9">
    <name type="scientific">Kribbella capetownensis</name>
    <dbReference type="NCBI Taxonomy" id="1572659"/>
    <lineage>
        <taxon>Bacteria</taxon>
        <taxon>Bacillati</taxon>
        <taxon>Actinomycetota</taxon>
        <taxon>Actinomycetes</taxon>
        <taxon>Propionibacteriales</taxon>
        <taxon>Kribbellaceae</taxon>
        <taxon>Kribbella</taxon>
    </lineage>
</organism>
<reference evidence="8 9" key="1">
    <citation type="submission" date="2019-02" db="EMBL/GenBank/DDBJ databases">
        <title>Kribbella capetownensis sp. nov. and Kribbella speibonae sp. nov., isolated from soil.</title>
        <authorList>
            <person name="Curtis S.M."/>
            <person name="Norton I."/>
            <person name="Everest G.J."/>
            <person name="Meyers P.R."/>
        </authorList>
    </citation>
    <scope>NUCLEOTIDE SEQUENCE [LARGE SCALE GENOMIC DNA]</scope>
    <source>
        <strain evidence="8 9">YM53</strain>
    </source>
</reference>
<protein>
    <submittedName>
        <fullName evidence="8">Sigma-70 family RNA polymerase sigma factor</fullName>
    </submittedName>
</protein>
<evidence type="ECO:0000256" key="5">
    <source>
        <dbReference type="ARBA" id="ARBA00023163"/>
    </source>
</evidence>
<dbReference type="RefSeq" id="WP_131513631.1">
    <property type="nucleotide sequence ID" value="NZ_SJKD01000002.1"/>
</dbReference>
<dbReference type="InterPro" id="IPR013324">
    <property type="entry name" value="RNA_pol_sigma_r3/r4-like"/>
</dbReference>
<evidence type="ECO:0000313" key="9">
    <source>
        <dbReference type="Proteomes" id="UP000293342"/>
    </source>
</evidence>
<dbReference type="Gene3D" id="1.10.1740.10">
    <property type="match status" value="1"/>
</dbReference>
<name>A0A4R0JXG5_9ACTN</name>
<dbReference type="CDD" id="cd06171">
    <property type="entry name" value="Sigma70_r4"/>
    <property type="match status" value="1"/>
</dbReference>
<dbReference type="GO" id="GO:0003677">
    <property type="term" value="F:DNA binding"/>
    <property type="evidence" value="ECO:0007669"/>
    <property type="project" value="UniProtKB-KW"/>
</dbReference>
<keyword evidence="2" id="KW-0805">Transcription regulation</keyword>
<dbReference type="OrthoDB" id="2046835at2"/>
<dbReference type="Proteomes" id="UP000293342">
    <property type="component" value="Unassembled WGS sequence"/>
</dbReference>
<evidence type="ECO:0000256" key="2">
    <source>
        <dbReference type="ARBA" id="ARBA00023015"/>
    </source>
</evidence>
<dbReference type="InterPro" id="IPR036388">
    <property type="entry name" value="WH-like_DNA-bd_sf"/>
</dbReference>
<dbReference type="GO" id="GO:0006352">
    <property type="term" value="P:DNA-templated transcription initiation"/>
    <property type="evidence" value="ECO:0007669"/>
    <property type="project" value="InterPro"/>
</dbReference>
<dbReference type="InterPro" id="IPR013249">
    <property type="entry name" value="RNA_pol_sigma70_r4_t2"/>
</dbReference>